<proteinExistence type="predicted"/>
<reference evidence="1" key="1">
    <citation type="submission" date="2018-04" db="EMBL/GenBank/DDBJ databases">
        <title>WGS assembly of Panicum hallii.</title>
        <authorList>
            <person name="Lovell J."/>
            <person name="Jenkins J."/>
            <person name="Lowry D."/>
            <person name="Mamidi S."/>
            <person name="Sreedasyam A."/>
            <person name="Weng X."/>
            <person name="Barry K."/>
            <person name="Bonette J."/>
            <person name="Campitelli B."/>
            <person name="Daum C."/>
            <person name="Gordon S."/>
            <person name="Gould B."/>
            <person name="Lipzen A."/>
            <person name="Macqueen A."/>
            <person name="Palacio-Mejia J."/>
            <person name="Plott C."/>
            <person name="Shakirov E."/>
            <person name="Shu S."/>
            <person name="Yoshinaga Y."/>
            <person name="Zane M."/>
            <person name="Rokhsar D."/>
            <person name="Grimwood J."/>
            <person name="Schmutz J."/>
            <person name="Juenger T."/>
        </authorList>
    </citation>
    <scope>NUCLEOTIDE SEQUENCE [LARGE SCALE GENOMIC DNA]</scope>
    <source>
        <strain evidence="1">FIL2</strain>
    </source>
</reference>
<evidence type="ECO:0000313" key="1">
    <source>
        <dbReference type="EMBL" id="PVH38415.1"/>
    </source>
</evidence>
<dbReference type="AlphaFoldDB" id="A0A2T8IL66"/>
<dbReference type="PROSITE" id="PS51257">
    <property type="entry name" value="PROKAR_LIPOPROTEIN"/>
    <property type="match status" value="1"/>
</dbReference>
<organism evidence="1">
    <name type="scientific">Panicum hallii</name>
    <dbReference type="NCBI Taxonomy" id="206008"/>
    <lineage>
        <taxon>Eukaryota</taxon>
        <taxon>Viridiplantae</taxon>
        <taxon>Streptophyta</taxon>
        <taxon>Embryophyta</taxon>
        <taxon>Tracheophyta</taxon>
        <taxon>Spermatophyta</taxon>
        <taxon>Magnoliopsida</taxon>
        <taxon>Liliopsida</taxon>
        <taxon>Poales</taxon>
        <taxon>Poaceae</taxon>
        <taxon>PACMAD clade</taxon>
        <taxon>Panicoideae</taxon>
        <taxon>Panicodae</taxon>
        <taxon>Paniceae</taxon>
        <taxon>Panicinae</taxon>
        <taxon>Panicum</taxon>
        <taxon>Panicum sect. Panicum</taxon>
    </lineage>
</organism>
<name>A0A2T8IL66_9POAL</name>
<protein>
    <submittedName>
        <fullName evidence="1">Uncharacterized protein</fullName>
    </submittedName>
</protein>
<sequence>MRSTVYNISLAECGICSVFWIVSCIPLFKTVRHLACVLHPPGFCLAAIRWSRHFLEHRSD</sequence>
<gene>
    <name evidence="1" type="ORF">PAHAL_5G253200</name>
</gene>
<dbReference type="Proteomes" id="UP000243499">
    <property type="component" value="Chromosome 5"/>
</dbReference>
<dbReference type="EMBL" id="CM008050">
    <property type="protein sequence ID" value="PVH38415.1"/>
    <property type="molecule type" value="Genomic_DNA"/>
</dbReference>
<accession>A0A2T8IL66</accession>
<dbReference type="Gramene" id="PVH38415">
    <property type="protein sequence ID" value="PVH38415"/>
    <property type="gene ID" value="PAHAL_5G253200"/>
</dbReference>